<name>A0A834TVR1_9FABA</name>
<dbReference type="PANTHER" id="PTHR32212:SF373">
    <property type="entry name" value="F-BOX_LRR-REPEAT PROTEIN 25-LIKE"/>
    <property type="match status" value="1"/>
</dbReference>
<feature type="domain" description="F-box" evidence="1">
    <location>
        <begin position="17"/>
        <end position="53"/>
    </location>
</feature>
<dbReference type="PANTHER" id="PTHR32212">
    <property type="entry name" value="CYCLIN-LIKE F-BOX"/>
    <property type="match status" value="1"/>
</dbReference>
<reference evidence="2" key="1">
    <citation type="submission" date="2020-09" db="EMBL/GenBank/DDBJ databases">
        <title>Genome-Enabled Discovery of Anthraquinone Biosynthesis in Senna tora.</title>
        <authorList>
            <person name="Kang S.-H."/>
            <person name="Pandey R.P."/>
            <person name="Lee C.-M."/>
            <person name="Sim J.-S."/>
            <person name="Jeong J.-T."/>
            <person name="Choi B.-S."/>
            <person name="Jung M."/>
            <person name="Ginzburg D."/>
            <person name="Zhao K."/>
            <person name="Won S.Y."/>
            <person name="Oh T.-J."/>
            <person name="Yu Y."/>
            <person name="Kim N.-H."/>
            <person name="Lee O.R."/>
            <person name="Lee T.-H."/>
            <person name="Bashyal P."/>
            <person name="Kim T.-S."/>
            <person name="Lee W.-H."/>
            <person name="Kawkins C."/>
            <person name="Kim C.-K."/>
            <person name="Kim J.S."/>
            <person name="Ahn B.O."/>
            <person name="Rhee S.Y."/>
            <person name="Sohng J.K."/>
        </authorList>
    </citation>
    <scope>NUCLEOTIDE SEQUENCE</scope>
    <source>
        <tissue evidence="2">Leaf</tissue>
    </source>
</reference>
<dbReference type="InterPro" id="IPR001810">
    <property type="entry name" value="F-box_dom"/>
</dbReference>
<dbReference type="Pfam" id="PF00646">
    <property type="entry name" value="F-box"/>
    <property type="match status" value="1"/>
</dbReference>
<dbReference type="Gene3D" id="1.20.1280.50">
    <property type="match status" value="1"/>
</dbReference>
<organism evidence="2 3">
    <name type="scientific">Senna tora</name>
    <dbReference type="NCBI Taxonomy" id="362788"/>
    <lineage>
        <taxon>Eukaryota</taxon>
        <taxon>Viridiplantae</taxon>
        <taxon>Streptophyta</taxon>
        <taxon>Embryophyta</taxon>
        <taxon>Tracheophyta</taxon>
        <taxon>Spermatophyta</taxon>
        <taxon>Magnoliopsida</taxon>
        <taxon>eudicotyledons</taxon>
        <taxon>Gunneridae</taxon>
        <taxon>Pentapetalae</taxon>
        <taxon>rosids</taxon>
        <taxon>fabids</taxon>
        <taxon>Fabales</taxon>
        <taxon>Fabaceae</taxon>
        <taxon>Caesalpinioideae</taxon>
        <taxon>Cassia clade</taxon>
        <taxon>Senna</taxon>
    </lineage>
</organism>
<dbReference type="OrthoDB" id="612216at2759"/>
<protein>
    <submittedName>
        <fullName evidence="2">F-box/FBD/LRR-repeat protein</fullName>
    </submittedName>
</protein>
<dbReference type="EMBL" id="JAAIUW010000006">
    <property type="protein sequence ID" value="KAF7825134.1"/>
    <property type="molecule type" value="Genomic_DNA"/>
</dbReference>
<dbReference type="AlphaFoldDB" id="A0A834TVR1"/>
<dbReference type="SUPFAM" id="SSF81383">
    <property type="entry name" value="F-box domain"/>
    <property type="match status" value="1"/>
</dbReference>
<evidence type="ECO:0000259" key="1">
    <source>
        <dbReference type="Pfam" id="PF00646"/>
    </source>
</evidence>
<evidence type="ECO:0000313" key="2">
    <source>
        <dbReference type="EMBL" id="KAF7825134.1"/>
    </source>
</evidence>
<proteinExistence type="predicted"/>
<comment type="caution">
    <text evidence="2">The sequence shown here is derived from an EMBL/GenBank/DDBJ whole genome shotgun (WGS) entry which is preliminary data.</text>
</comment>
<gene>
    <name evidence="2" type="ORF">G2W53_016298</name>
</gene>
<keyword evidence="3" id="KW-1185">Reference proteome</keyword>
<evidence type="ECO:0000313" key="3">
    <source>
        <dbReference type="Proteomes" id="UP000634136"/>
    </source>
</evidence>
<dbReference type="InterPro" id="IPR036047">
    <property type="entry name" value="F-box-like_dom_sf"/>
</dbReference>
<dbReference type="Proteomes" id="UP000634136">
    <property type="component" value="Unassembled WGS sequence"/>
</dbReference>
<sequence>MAESKPKEQKIDTRASISRLLNELLLKILSHLPLRQALATSILSNTWKALCSKFLQDNYSCLGYYDDFVLISPCHQQSIRLSQSTFDLIRRIAAAFKQRQVEILDVSLCSRSSVPLPSSTFTCSTFVVLRFGSLGTITKLISSCSKILEDLILNNLRNWFFGPCPTYPKSTTFQNMISLEVKFYDCWWQFLDNMMQHTPKLHNLVISKKLGESFTSWIDESTGVPMENLSPLGLMIQTVFLNVSHHVLECVILKVLIQRNGQLVFFHLQNILWRMEECWRR</sequence>
<accession>A0A834TVR1</accession>